<name>A0ABS8ES38_9FIRM</name>
<keyword evidence="10" id="KW-1185">Reference proteome</keyword>
<feature type="domain" description="Nitrite/sulphite reductase 4Fe-4S" evidence="7">
    <location>
        <begin position="118"/>
        <end position="267"/>
    </location>
</feature>
<sequence length="524" mass="57942">MEQLIQEWRASLPKFREMTEKFYAKEVSVKEYKGFSGGYGSYAQKGGEASMLRLRMPGGRLTKEKLKFIAEMVEQYHVDKAHFTTCQAVQLHDLDKDSVCDIMEKAVDVGIITKGGGGDFPRNVMCSPLSGVEMGEYFDVLPYAEAVSDYLLKNADKVTMPRKLKVGFSNSPANVTHATFRDLGFVAAEDGTFTVYSAGGLGNNPRMGVKVAENVEPSQILYYVQAMVNTFLAYGNYENRGKARTRYMQEKLGSEGYVKAFLEKLEEVKKNEKLDLNLAVSGTEKAADGELQTENKRIVAQKQPGLYAVKYHPIGGVPKVSKFGEIYESIKDVSDAEIRISPDETVYIINLTAKEAEKVLAATDDGAETLFESSVSCIGATICQVGVRDSQGLLRKLVETAKEYDFVDGVLPQIHISGCTSSCGTHQIGKIGFHGGVKRIDGVTEPVFTLHVNGCDRQGQEAFGESWGMIKESDIPDFLMEVGKTVQQENTVFATWYEKTPEKLKEIAEKYLINSSRTHVRLGA</sequence>
<dbReference type="InterPro" id="IPR005117">
    <property type="entry name" value="NiRdtase/SiRdtase_haem-b_fer"/>
</dbReference>
<keyword evidence="2" id="KW-0349">Heme</keyword>
<keyword evidence="1" id="KW-0004">4Fe-4S</keyword>
<proteinExistence type="predicted"/>
<evidence type="ECO:0000256" key="6">
    <source>
        <dbReference type="ARBA" id="ARBA00023014"/>
    </source>
</evidence>
<evidence type="ECO:0000256" key="4">
    <source>
        <dbReference type="ARBA" id="ARBA00023002"/>
    </source>
</evidence>
<evidence type="ECO:0000256" key="5">
    <source>
        <dbReference type="ARBA" id="ARBA00023004"/>
    </source>
</evidence>
<keyword evidence="3" id="KW-0479">Metal-binding</keyword>
<comment type="caution">
    <text evidence="9">The sequence shown here is derived from an EMBL/GenBank/DDBJ whole genome shotgun (WGS) entry which is preliminary data.</text>
</comment>
<evidence type="ECO:0000256" key="3">
    <source>
        <dbReference type="ARBA" id="ARBA00022723"/>
    </source>
</evidence>
<keyword evidence="5" id="KW-0408">Iron</keyword>
<evidence type="ECO:0000313" key="10">
    <source>
        <dbReference type="Proteomes" id="UP001299235"/>
    </source>
</evidence>
<dbReference type="InterPro" id="IPR036136">
    <property type="entry name" value="Nit/Sulf_reduc_fer-like_dom_sf"/>
</dbReference>
<dbReference type="InterPro" id="IPR045854">
    <property type="entry name" value="NO2/SO3_Rdtase_4Fe4S_sf"/>
</dbReference>
<dbReference type="SUPFAM" id="SSF55124">
    <property type="entry name" value="Nitrite/Sulfite reductase N-terminal domain-like"/>
    <property type="match status" value="2"/>
</dbReference>
<dbReference type="EMBL" id="JAJEQE010000003">
    <property type="protein sequence ID" value="MCC2147950.1"/>
    <property type="molecule type" value="Genomic_DNA"/>
</dbReference>
<protein>
    <submittedName>
        <fullName evidence="9">Nitrite/sulfite reductase</fullName>
    </submittedName>
</protein>
<reference evidence="9 10" key="1">
    <citation type="submission" date="2021-10" db="EMBL/GenBank/DDBJ databases">
        <title>Anaerobic single-cell dispensing facilitates the cultivation of human gut bacteria.</title>
        <authorList>
            <person name="Afrizal A."/>
        </authorList>
    </citation>
    <scope>NUCLEOTIDE SEQUENCE [LARGE SCALE GENOMIC DNA]</scope>
    <source>
        <strain evidence="9 10">CLA-AA-H246</strain>
    </source>
</reference>
<evidence type="ECO:0000259" key="8">
    <source>
        <dbReference type="Pfam" id="PF03460"/>
    </source>
</evidence>
<dbReference type="PANTHER" id="PTHR32439">
    <property type="entry name" value="FERREDOXIN--NITRITE REDUCTASE, CHLOROPLASTIC"/>
    <property type="match status" value="1"/>
</dbReference>
<accession>A0ABS8ES38</accession>
<dbReference type="InterPro" id="IPR051329">
    <property type="entry name" value="NIR_SIR_4Fe-4S"/>
</dbReference>
<dbReference type="PANTHER" id="PTHR32439:SF9">
    <property type="entry name" value="BLR3264 PROTEIN"/>
    <property type="match status" value="1"/>
</dbReference>
<evidence type="ECO:0000259" key="7">
    <source>
        <dbReference type="Pfam" id="PF01077"/>
    </source>
</evidence>
<dbReference type="Gene3D" id="3.30.413.10">
    <property type="entry name" value="Sulfite Reductase Hemoprotein, domain 1"/>
    <property type="match status" value="2"/>
</dbReference>
<dbReference type="SUPFAM" id="SSF56014">
    <property type="entry name" value="Nitrite and sulphite reductase 4Fe-4S domain-like"/>
    <property type="match status" value="2"/>
</dbReference>
<dbReference type="Proteomes" id="UP001299235">
    <property type="component" value="Unassembled WGS sequence"/>
</dbReference>
<dbReference type="Pfam" id="PF01077">
    <property type="entry name" value="NIR_SIR"/>
    <property type="match status" value="1"/>
</dbReference>
<evidence type="ECO:0000256" key="2">
    <source>
        <dbReference type="ARBA" id="ARBA00022617"/>
    </source>
</evidence>
<organism evidence="9 10">
    <name type="scientific">Hominisplanchenecus faecis</name>
    <dbReference type="NCBI Taxonomy" id="2885351"/>
    <lineage>
        <taxon>Bacteria</taxon>
        <taxon>Bacillati</taxon>
        <taxon>Bacillota</taxon>
        <taxon>Clostridia</taxon>
        <taxon>Lachnospirales</taxon>
        <taxon>Lachnospiraceae</taxon>
        <taxon>Hominisplanchenecus</taxon>
    </lineage>
</organism>
<dbReference type="Gene3D" id="3.90.480.10">
    <property type="entry name" value="Sulfite Reductase Hemoprotein,Domain 2"/>
    <property type="match status" value="1"/>
</dbReference>
<gene>
    <name evidence="9" type="ORF">LKD42_01570</name>
</gene>
<keyword evidence="4" id="KW-0560">Oxidoreductase</keyword>
<evidence type="ECO:0000256" key="1">
    <source>
        <dbReference type="ARBA" id="ARBA00022485"/>
    </source>
</evidence>
<dbReference type="InterPro" id="IPR006067">
    <property type="entry name" value="NO2/SO3_Rdtase_4Fe4S_dom"/>
</dbReference>
<feature type="domain" description="Nitrite/Sulfite reductase ferredoxin-like" evidence="8">
    <location>
        <begin position="43"/>
        <end position="105"/>
    </location>
</feature>
<dbReference type="Pfam" id="PF03460">
    <property type="entry name" value="NIR_SIR_ferr"/>
    <property type="match status" value="1"/>
</dbReference>
<keyword evidence="6" id="KW-0411">Iron-sulfur</keyword>
<evidence type="ECO:0000313" key="9">
    <source>
        <dbReference type="EMBL" id="MCC2147950.1"/>
    </source>
</evidence>
<dbReference type="RefSeq" id="WP_248834600.1">
    <property type="nucleotide sequence ID" value="NZ_JAJEQE010000003.1"/>
</dbReference>